<accession>A0A6P8B3H5</accession>
<dbReference type="GeneID" id="41962184"/>
<gene>
    <name evidence="4" type="ORF">PgNI_07260</name>
</gene>
<dbReference type="Proteomes" id="UP000515153">
    <property type="component" value="Unplaced"/>
</dbReference>
<proteinExistence type="predicted"/>
<feature type="chain" id="PRO_5028340743" evidence="2">
    <location>
        <begin position="24"/>
        <end position="121"/>
    </location>
</feature>
<evidence type="ECO:0000313" key="4">
    <source>
        <dbReference type="RefSeq" id="XP_030981569.1"/>
    </source>
</evidence>
<name>A0A6P8B3H5_PYRGI</name>
<reference evidence="4" key="3">
    <citation type="submission" date="2025-08" db="UniProtKB">
        <authorList>
            <consortium name="RefSeq"/>
        </authorList>
    </citation>
    <scope>IDENTIFICATION</scope>
    <source>
        <strain evidence="4">NI907</strain>
    </source>
</reference>
<keyword evidence="3" id="KW-1185">Reference proteome</keyword>
<dbReference type="KEGG" id="pgri:PgNI_07260"/>
<organism evidence="3 4">
    <name type="scientific">Pyricularia grisea</name>
    <name type="common">Crabgrass-specific blast fungus</name>
    <name type="synonym">Magnaporthe grisea</name>
    <dbReference type="NCBI Taxonomy" id="148305"/>
    <lineage>
        <taxon>Eukaryota</taxon>
        <taxon>Fungi</taxon>
        <taxon>Dikarya</taxon>
        <taxon>Ascomycota</taxon>
        <taxon>Pezizomycotina</taxon>
        <taxon>Sordariomycetes</taxon>
        <taxon>Sordariomycetidae</taxon>
        <taxon>Magnaporthales</taxon>
        <taxon>Pyriculariaceae</taxon>
        <taxon>Pyricularia</taxon>
    </lineage>
</organism>
<feature type="signal peptide" evidence="2">
    <location>
        <begin position="1"/>
        <end position="23"/>
    </location>
</feature>
<keyword evidence="2" id="KW-0732">Signal</keyword>
<feature type="region of interest" description="Disordered" evidence="1">
    <location>
        <begin position="101"/>
        <end position="121"/>
    </location>
</feature>
<protein>
    <submittedName>
        <fullName evidence="4">Uncharacterized protein</fullName>
    </submittedName>
</protein>
<sequence>MHFLVSILTYIFLLIHLTNFSLAVPFPAKVHVREELYQSLSGGKVQRRDAPYKITAEDCIQKRSGGIKFCAMGHYLCQSKSKEVETEGAKMWEAIDDPEQEKKCPQKGWTGNSDIVRIQTK</sequence>
<dbReference type="OrthoDB" id="5188523at2759"/>
<dbReference type="RefSeq" id="XP_030981569.1">
    <property type="nucleotide sequence ID" value="XM_031127275.1"/>
</dbReference>
<dbReference type="AlphaFoldDB" id="A0A6P8B3H5"/>
<evidence type="ECO:0000256" key="2">
    <source>
        <dbReference type="SAM" id="SignalP"/>
    </source>
</evidence>
<evidence type="ECO:0000256" key="1">
    <source>
        <dbReference type="SAM" id="MobiDB-lite"/>
    </source>
</evidence>
<reference evidence="4" key="2">
    <citation type="submission" date="2019-10" db="EMBL/GenBank/DDBJ databases">
        <authorList>
            <consortium name="NCBI Genome Project"/>
        </authorList>
    </citation>
    <scope>NUCLEOTIDE SEQUENCE</scope>
    <source>
        <strain evidence="4">NI907</strain>
    </source>
</reference>
<reference evidence="4" key="1">
    <citation type="journal article" date="2019" name="Mol. Biol. Evol.">
        <title>Blast fungal genomes show frequent chromosomal changes, gene gains and losses, and effector gene turnover.</title>
        <authorList>
            <person name="Gomez Luciano L.B."/>
            <person name="Jason Tsai I."/>
            <person name="Chuma I."/>
            <person name="Tosa Y."/>
            <person name="Chen Y.H."/>
            <person name="Li J.Y."/>
            <person name="Li M.Y."/>
            <person name="Jade Lu M.Y."/>
            <person name="Nakayashiki H."/>
            <person name="Li W.H."/>
        </authorList>
    </citation>
    <scope>NUCLEOTIDE SEQUENCE</scope>
    <source>
        <strain evidence="4">NI907</strain>
    </source>
</reference>
<evidence type="ECO:0000313" key="3">
    <source>
        <dbReference type="Proteomes" id="UP000515153"/>
    </source>
</evidence>
<feature type="compositionally biased region" description="Polar residues" evidence="1">
    <location>
        <begin position="109"/>
        <end position="121"/>
    </location>
</feature>